<evidence type="ECO:0000313" key="3">
    <source>
        <dbReference type="EMBL" id="RAK09426.1"/>
    </source>
</evidence>
<evidence type="ECO:0000256" key="1">
    <source>
        <dbReference type="SAM" id="MobiDB-lite"/>
    </source>
</evidence>
<dbReference type="EMBL" id="QLMG01000070">
    <property type="protein sequence ID" value="RAK09426.1"/>
    <property type="molecule type" value="Genomic_DNA"/>
</dbReference>
<sequence length="98" mass="9838">MAYDDEKKHASDAYRAQVDADPSTRPRGAPKGRRGAVGWVVALVIVAALVIGVSLFGNDDAPDTGQPAAMAPAEDGVAPTADLPAGTGQDPVVPGSGD</sequence>
<feature type="compositionally biased region" description="Basic and acidic residues" evidence="1">
    <location>
        <begin position="1"/>
        <end position="12"/>
    </location>
</feature>
<reference evidence="3 4" key="1">
    <citation type="submission" date="2018-06" db="EMBL/GenBank/DDBJ databases">
        <title>Genomic Encyclopedia of Archaeal and Bacterial Type Strains, Phase II (KMG-II): from individual species to whole genera.</title>
        <authorList>
            <person name="Goeker M."/>
        </authorList>
    </citation>
    <scope>NUCLEOTIDE SEQUENCE [LARGE SCALE GENOMIC DNA]</scope>
    <source>
        <strain evidence="3 4">DSM 22011</strain>
    </source>
</reference>
<dbReference type="Proteomes" id="UP000249165">
    <property type="component" value="Unassembled WGS sequence"/>
</dbReference>
<keyword evidence="2" id="KW-0812">Transmembrane</keyword>
<accession>A0A327XNB7</accession>
<dbReference type="AlphaFoldDB" id="A0A327XNB7"/>
<comment type="caution">
    <text evidence="3">The sequence shown here is derived from an EMBL/GenBank/DDBJ whole genome shotgun (WGS) entry which is preliminary data.</text>
</comment>
<protein>
    <submittedName>
        <fullName evidence="3">Uncharacterized protein</fullName>
    </submittedName>
</protein>
<keyword evidence="2" id="KW-1133">Transmembrane helix</keyword>
<feature type="transmembrane region" description="Helical" evidence="2">
    <location>
        <begin position="36"/>
        <end position="57"/>
    </location>
</feature>
<keyword evidence="4" id="KW-1185">Reference proteome</keyword>
<evidence type="ECO:0000256" key="2">
    <source>
        <dbReference type="SAM" id="Phobius"/>
    </source>
</evidence>
<organism evidence="3 4">
    <name type="scientific">Salipiger aestuarii</name>
    <dbReference type="NCBI Taxonomy" id="568098"/>
    <lineage>
        <taxon>Bacteria</taxon>
        <taxon>Pseudomonadati</taxon>
        <taxon>Pseudomonadota</taxon>
        <taxon>Alphaproteobacteria</taxon>
        <taxon>Rhodobacterales</taxon>
        <taxon>Roseobacteraceae</taxon>
        <taxon>Salipiger</taxon>
    </lineage>
</organism>
<evidence type="ECO:0000313" key="4">
    <source>
        <dbReference type="Proteomes" id="UP000249165"/>
    </source>
</evidence>
<keyword evidence="2" id="KW-0472">Membrane</keyword>
<gene>
    <name evidence="3" type="ORF">ATI53_10704</name>
</gene>
<dbReference type="RefSeq" id="WP_111551297.1">
    <property type="nucleotide sequence ID" value="NZ_LIQE01000078.1"/>
</dbReference>
<proteinExistence type="predicted"/>
<name>A0A327XNB7_9RHOB</name>
<feature type="region of interest" description="Disordered" evidence="1">
    <location>
        <begin position="1"/>
        <end position="33"/>
    </location>
</feature>
<feature type="region of interest" description="Disordered" evidence="1">
    <location>
        <begin position="57"/>
        <end position="98"/>
    </location>
</feature>